<reference evidence="1 2" key="2">
    <citation type="journal article" date="2022" name="Mol. Ecol. Resour.">
        <title>The genomes of chicory, endive, great burdock and yacon provide insights into Asteraceae paleo-polyploidization history and plant inulin production.</title>
        <authorList>
            <person name="Fan W."/>
            <person name="Wang S."/>
            <person name="Wang H."/>
            <person name="Wang A."/>
            <person name="Jiang F."/>
            <person name="Liu H."/>
            <person name="Zhao H."/>
            <person name="Xu D."/>
            <person name="Zhang Y."/>
        </authorList>
    </citation>
    <scope>NUCLEOTIDE SEQUENCE [LARGE SCALE GENOMIC DNA]</scope>
    <source>
        <strain evidence="2">cv. Yunnan</strain>
        <tissue evidence="1">Leaves</tissue>
    </source>
</reference>
<dbReference type="Proteomes" id="UP001056120">
    <property type="component" value="Linkage Group LG17"/>
</dbReference>
<evidence type="ECO:0000313" key="2">
    <source>
        <dbReference type="Proteomes" id="UP001056120"/>
    </source>
</evidence>
<proteinExistence type="predicted"/>
<name>A0ACB9EWN4_9ASTR</name>
<dbReference type="EMBL" id="CM042034">
    <property type="protein sequence ID" value="KAI3762837.1"/>
    <property type="molecule type" value="Genomic_DNA"/>
</dbReference>
<comment type="caution">
    <text evidence="1">The sequence shown here is derived from an EMBL/GenBank/DDBJ whole genome shotgun (WGS) entry which is preliminary data.</text>
</comment>
<evidence type="ECO:0000313" key="1">
    <source>
        <dbReference type="EMBL" id="KAI3762837.1"/>
    </source>
</evidence>
<keyword evidence="2" id="KW-1185">Reference proteome</keyword>
<gene>
    <name evidence="1" type="ORF">L1987_53279</name>
</gene>
<accession>A0ACB9EWN4</accession>
<reference evidence="2" key="1">
    <citation type="journal article" date="2022" name="Mol. Ecol. Resour.">
        <title>The genomes of chicory, endive, great burdock and yacon provide insights into Asteraceae palaeo-polyploidization history and plant inulin production.</title>
        <authorList>
            <person name="Fan W."/>
            <person name="Wang S."/>
            <person name="Wang H."/>
            <person name="Wang A."/>
            <person name="Jiang F."/>
            <person name="Liu H."/>
            <person name="Zhao H."/>
            <person name="Xu D."/>
            <person name="Zhang Y."/>
        </authorList>
    </citation>
    <scope>NUCLEOTIDE SEQUENCE [LARGE SCALE GENOMIC DNA]</scope>
    <source>
        <strain evidence="2">cv. Yunnan</strain>
    </source>
</reference>
<protein>
    <submittedName>
        <fullName evidence="1">Uncharacterized protein</fullName>
    </submittedName>
</protein>
<organism evidence="1 2">
    <name type="scientific">Smallanthus sonchifolius</name>
    <dbReference type="NCBI Taxonomy" id="185202"/>
    <lineage>
        <taxon>Eukaryota</taxon>
        <taxon>Viridiplantae</taxon>
        <taxon>Streptophyta</taxon>
        <taxon>Embryophyta</taxon>
        <taxon>Tracheophyta</taxon>
        <taxon>Spermatophyta</taxon>
        <taxon>Magnoliopsida</taxon>
        <taxon>eudicotyledons</taxon>
        <taxon>Gunneridae</taxon>
        <taxon>Pentapetalae</taxon>
        <taxon>asterids</taxon>
        <taxon>campanulids</taxon>
        <taxon>Asterales</taxon>
        <taxon>Asteraceae</taxon>
        <taxon>Asteroideae</taxon>
        <taxon>Heliantheae alliance</taxon>
        <taxon>Millerieae</taxon>
        <taxon>Smallanthus</taxon>
    </lineage>
</organism>
<sequence>MPFSRPAASAGPLVSPTSSVTTLPLADSTPELEFSNPVIPSVPLGAPPHGFALSPVPATPAPTSLVHDEQSSIGLSFHA</sequence>